<protein>
    <recommendedName>
        <fullName evidence="4">PH domain-containing protein</fullName>
    </recommendedName>
</protein>
<dbReference type="AlphaFoldDB" id="A0A367LIJ9"/>
<evidence type="ECO:0000313" key="2">
    <source>
        <dbReference type="EMBL" id="RCI14082.1"/>
    </source>
</evidence>
<dbReference type="STRING" id="1330021.A0A367LIJ9"/>
<dbReference type="PANTHER" id="PTHR35519">
    <property type="entry name" value="MEMBRANE PROTEINS"/>
    <property type="match status" value="1"/>
</dbReference>
<comment type="caution">
    <text evidence="2">The sequence shown here is derived from an EMBL/GenBank/DDBJ whole genome shotgun (WGS) entry which is preliminary data.</text>
</comment>
<sequence>MTSYVAKIVSKRILGESLQNKFGTEDPYFETVPATRLGKPTGKYKKRKKALPPGISDHDAKILNKVKRRAYRLDLALCRFLGIRFGWSSVIALVPAIGDALDAFMALMVFKTCCQVEGGLPSSIKAQMMMNVAFDFAVGLIPFLGDLADAVFKANTRNCMLLEQHLREKGKKELRKSGLPLPAVDPSSPEEYDRTGQESPLGDQTDTPSRRPSAAPAPRMDRVESRPSAPEKSSGGKGRSWFSRKKARPHDVEAGQDGPNETPSSEQRRGSRR</sequence>
<feature type="region of interest" description="Disordered" evidence="1">
    <location>
        <begin position="172"/>
        <end position="273"/>
    </location>
</feature>
<dbReference type="Proteomes" id="UP000253664">
    <property type="component" value="Unassembled WGS sequence"/>
</dbReference>
<dbReference type="PANTHER" id="PTHR35519:SF2">
    <property type="entry name" value="PH DOMAIN PROTEIN"/>
    <property type="match status" value="1"/>
</dbReference>
<dbReference type="Pfam" id="PF13430">
    <property type="entry name" value="DUF4112"/>
    <property type="match status" value="1"/>
</dbReference>
<dbReference type="OrthoDB" id="2103474at2759"/>
<gene>
    <name evidence="2" type="ORF">L249_7936</name>
</gene>
<evidence type="ECO:0000313" key="3">
    <source>
        <dbReference type="Proteomes" id="UP000253664"/>
    </source>
</evidence>
<name>A0A367LIJ9_9HYPO</name>
<organism evidence="2 3">
    <name type="scientific">Ophiocordyceps polyrhachis-furcata BCC 54312</name>
    <dbReference type="NCBI Taxonomy" id="1330021"/>
    <lineage>
        <taxon>Eukaryota</taxon>
        <taxon>Fungi</taxon>
        <taxon>Dikarya</taxon>
        <taxon>Ascomycota</taxon>
        <taxon>Pezizomycotina</taxon>
        <taxon>Sordariomycetes</taxon>
        <taxon>Hypocreomycetidae</taxon>
        <taxon>Hypocreales</taxon>
        <taxon>Ophiocordycipitaceae</taxon>
        <taxon>Ophiocordyceps</taxon>
    </lineage>
</organism>
<reference evidence="2 3" key="1">
    <citation type="journal article" date="2015" name="BMC Genomics">
        <title>Insights from the genome of Ophiocordyceps polyrhachis-furcata to pathogenicity and host specificity in insect fungi.</title>
        <authorList>
            <person name="Wichadakul D."/>
            <person name="Kobmoo N."/>
            <person name="Ingsriswang S."/>
            <person name="Tangphatsornruang S."/>
            <person name="Chantasingh D."/>
            <person name="Luangsa-ard J.J."/>
            <person name="Eurwilaichitr L."/>
        </authorList>
    </citation>
    <scope>NUCLEOTIDE SEQUENCE [LARGE SCALE GENOMIC DNA]</scope>
    <source>
        <strain evidence="2 3">BCC 54312</strain>
    </source>
</reference>
<proteinExistence type="predicted"/>
<dbReference type="EMBL" id="LKCN02000005">
    <property type="protein sequence ID" value="RCI14082.1"/>
    <property type="molecule type" value="Genomic_DNA"/>
</dbReference>
<evidence type="ECO:0008006" key="4">
    <source>
        <dbReference type="Google" id="ProtNLM"/>
    </source>
</evidence>
<evidence type="ECO:0000256" key="1">
    <source>
        <dbReference type="SAM" id="MobiDB-lite"/>
    </source>
</evidence>
<keyword evidence="3" id="KW-1185">Reference proteome</keyword>
<accession>A0A367LIJ9</accession>
<dbReference type="InterPro" id="IPR025187">
    <property type="entry name" value="DUF4112"/>
</dbReference>